<reference evidence="1" key="1">
    <citation type="submission" date="2022-07" db="EMBL/GenBank/DDBJ databases">
        <title>Genome Sequence of Physisporinus lineatus.</title>
        <authorList>
            <person name="Buettner E."/>
        </authorList>
    </citation>
    <scope>NUCLEOTIDE SEQUENCE</scope>
    <source>
        <strain evidence="1">VT162</strain>
    </source>
</reference>
<protein>
    <submittedName>
        <fullName evidence="1">Uncharacterized protein</fullName>
    </submittedName>
</protein>
<keyword evidence="2" id="KW-1185">Reference proteome</keyword>
<name>A0AAD5UUI0_9APHY</name>
<accession>A0AAD5UUI0</accession>
<proteinExistence type="predicted"/>
<dbReference type="Proteomes" id="UP001212997">
    <property type="component" value="Unassembled WGS sequence"/>
</dbReference>
<sequence>MEIPGHLTKTDFIGILLPTVPSKTQRYDDKSESNVDYTESLPAGSFLIAEPDEDEYVLQLSRPSKICQYFESSTSFVESMTCVHPEGNTYVVKEGDLRVVTDVEPGVDTDFFRESVTRWIGVVRIAAMNSGVTLTSSSELYLRPDGEEHCHYYLVDHRLQVIFWVQQITIEDLSLEVRTSSRKHLCTALKEMYWQHVEQFPSHDVPEIRLGIDTLLQSCLFAQADTLTSSTSTLVHTPKEYRRFIEILQTAKGADILRSPSIKWFIARQWSQHYRTAFFNRVGEPGCRIDRTQRVLETPTICKAWWFKLLSRICFNAPENCYNRLNTVWRDYMVVENEWKTFLSGSILEWNRSLVASFSILMLNLVTQQTSCTGLSLTSTALSLLGIPTAAALIRYHEGFEDQNIEKAADYLSKASNSDTGFQVTAVVHSVPQALALWATTLTCLHVYIWIILQVTGMTQPPLTRAVLGSITFGLCVWEGVTAYKSAKRGDSDNNSEKT</sequence>
<dbReference type="AlphaFoldDB" id="A0AAD5UUI0"/>
<organism evidence="1 2">
    <name type="scientific">Meripilus lineatus</name>
    <dbReference type="NCBI Taxonomy" id="2056292"/>
    <lineage>
        <taxon>Eukaryota</taxon>
        <taxon>Fungi</taxon>
        <taxon>Dikarya</taxon>
        <taxon>Basidiomycota</taxon>
        <taxon>Agaricomycotina</taxon>
        <taxon>Agaricomycetes</taxon>
        <taxon>Polyporales</taxon>
        <taxon>Meripilaceae</taxon>
        <taxon>Meripilus</taxon>
    </lineage>
</organism>
<gene>
    <name evidence="1" type="ORF">NLI96_g12492</name>
</gene>
<evidence type="ECO:0000313" key="2">
    <source>
        <dbReference type="Proteomes" id="UP001212997"/>
    </source>
</evidence>
<comment type="caution">
    <text evidence="1">The sequence shown here is derived from an EMBL/GenBank/DDBJ whole genome shotgun (WGS) entry which is preliminary data.</text>
</comment>
<dbReference type="EMBL" id="JANAWD010001077">
    <property type="protein sequence ID" value="KAJ3474381.1"/>
    <property type="molecule type" value="Genomic_DNA"/>
</dbReference>
<evidence type="ECO:0000313" key="1">
    <source>
        <dbReference type="EMBL" id="KAJ3474381.1"/>
    </source>
</evidence>